<evidence type="ECO:0000313" key="3">
    <source>
        <dbReference type="Proteomes" id="UP000252800"/>
    </source>
</evidence>
<dbReference type="InterPro" id="IPR039758">
    <property type="entry name" value="NAGK-like"/>
</dbReference>
<protein>
    <recommendedName>
        <fullName evidence="1">ATPase BadF/BadG/BcrA/BcrD type domain-containing protein</fullName>
    </recommendedName>
</protein>
<dbReference type="AlphaFoldDB" id="A0A366SFA0"/>
<dbReference type="Gene3D" id="3.30.420.40">
    <property type="match status" value="2"/>
</dbReference>
<dbReference type="Proteomes" id="UP000252800">
    <property type="component" value="Unassembled WGS sequence"/>
</dbReference>
<dbReference type="InterPro" id="IPR002731">
    <property type="entry name" value="ATPase_BadF"/>
</dbReference>
<dbReference type="EMBL" id="LEOY01000017">
    <property type="protein sequence ID" value="RBR28094.1"/>
    <property type="molecule type" value="Genomic_DNA"/>
</dbReference>
<dbReference type="RefSeq" id="WP_113784981.1">
    <property type="nucleotide sequence ID" value="NZ_KZ845745.1"/>
</dbReference>
<dbReference type="Pfam" id="PF01869">
    <property type="entry name" value="BcrAD_BadFG"/>
    <property type="match status" value="1"/>
</dbReference>
<evidence type="ECO:0000259" key="1">
    <source>
        <dbReference type="Pfam" id="PF01869"/>
    </source>
</evidence>
<evidence type="ECO:0000313" key="2">
    <source>
        <dbReference type="EMBL" id="RBR28094.1"/>
    </source>
</evidence>
<dbReference type="GO" id="GO:0045127">
    <property type="term" value="F:N-acetylglucosamine kinase activity"/>
    <property type="evidence" value="ECO:0007669"/>
    <property type="project" value="InterPro"/>
</dbReference>
<dbReference type="CDD" id="cd24007">
    <property type="entry name" value="ASKHA_NBD_eukNAGK-like"/>
    <property type="match status" value="1"/>
</dbReference>
<organism evidence="2 3">
    <name type="scientific">Enterococcus cecorum</name>
    <dbReference type="NCBI Taxonomy" id="44008"/>
    <lineage>
        <taxon>Bacteria</taxon>
        <taxon>Bacillati</taxon>
        <taxon>Bacillota</taxon>
        <taxon>Bacilli</taxon>
        <taxon>Lactobacillales</taxon>
        <taxon>Enterococcaceae</taxon>
        <taxon>Enterococcus</taxon>
    </lineage>
</organism>
<dbReference type="SUPFAM" id="SSF53067">
    <property type="entry name" value="Actin-like ATPase domain"/>
    <property type="match status" value="2"/>
</dbReference>
<name>A0A366SFA0_9ENTE</name>
<sequence length="289" mass="32690">MYCLGIDCGGTKNQLILYRQSGEVVFQNENQGITILLDDQLFIKKLLELFATIPQAYLTSIENIQIGIAGWGSYTFKETLYQRIYAIYPMFQGKLEIQTDVELVRKAYFGNEDGVIVLAGTGSVIYGYLQQKVIQIGGWGYLLGDEGSAYWIVKTYIIKLLADFDATQKLREDQATFLRHLNLKNTKELVGYFYSLERREVAQKCLILVDLAKEYPEVVAVFQLAGQQLANQLLTLHQRISLPFSVAFHGSVLLKNDYAKEALIKCLQDFPEIQPVQAMISPCAACLKQ</sequence>
<gene>
    <name evidence="2" type="ORF">EB18_01888</name>
</gene>
<comment type="caution">
    <text evidence="2">The sequence shown here is derived from an EMBL/GenBank/DDBJ whole genome shotgun (WGS) entry which is preliminary data.</text>
</comment>
<reference evidence="2 3" key="1">
    <citation type="submission" date="2015-06" db="EMBL/GenBank/DDBJ databases">
        <title>The Genome Sequence of Enterococcus cecorum 170AEA1.</title>
        <authorList>
            <consortium name="The Broad Institute Genomics Platform"/>
            <consortium name="The Broad Institute Genome Sequencing Center for Infectious Disease"/>
            <person name="Earl A.M."/>
            <person name="Van Tyne D."/>
            <person name="Lebreton F."/>
            <person name="Saavedra J.T."/>
            <person name="Gilmore M.S."/>
            <person name="Manson McGuire A."/>
            <person name="Clock S."/>
            <person name="Crupain M."/>
            <person name="Rangan U."/>
            <person name="Young S."/>
            <person name="Abouelleil A."/>
            <person name="Cao P."/>
            <person name="Chapman S.B."/>
            <person name="Griggs A."/>
            <person name="Priest M."/>
            <person name="Shea T."/>
            <person name="Wortman J."/>
            <person name="Nusbaum C."/>
            <person name="Birren B."/>
        </authorList>
    </citation>
    <scope>NUCLEOTIDE SEQUENCE [LARGE SCALE GENOMIC DNA]</scope>
    <source>
        <strain evidence="2 3">170AEA1</strain>
    </source>
</reference>
<dbReference type="PANTHER" id="PTHR12862:SF0">
    <property type="entry name" value="N-ACETYL-D-GLUCOSAMINE KINASE"/>
    <property type="match status" value="1"/>
</dbReference>
<proteinExistence type="predicted"/>
<accession>A0A366SFA0</accession>
<feature type="domain" description="ATPase BadF/BadG/BcrA/BcrD type" evidence="1">
    <location>
        <begin position="4"/>
        <end position="157"/>
    </location>
</feature>
<dbReference type="InterPro" id="IPR043129">
    <property type="entry name" value="ATPase_NBD"/>
</dbReference>
<dbReference type="PANTHER" id="PTHR12862">
    <property type="entry name" value="BADF TYPE ATPASE DOMAIN-CONTAINING PROTEIN"/>
    <property type="match status" value="1"/>
</dbReference>